<gene>
    <name evidence="1" type="ORF">BSK47_31210</name>
</gene>
<evidence type="ECO:0008006" key="3">
    <source>
        <dbReference type="Google" id="ProtNLM"/>
    </source>
</evidence>
<organism evidence="1 2">
    <name type="scientific">Paenibacillus odorifer</name>
    <dbReference type="NCBI Taxonomy" id="189426"/>
    <lineage>
        <taxon>Bacteria</taxon>
        <taxon>Bacillati</taxon>
        <taxon>Bacillota</taxon>
        <taxon>Bacilli</taxon>
        <taxon>Bacillales</taxon>
        <taxon>Paenibacillaceae</taxon>
        <taxon>Paenibacillus</taxon>
    </lineage>
</organism>
<dbReference type="EMBL" id="MPTO01000051">
    <property type="protein sequence ID" value="OME10144.1"/>
    <property type="molecule type" value="Genomic_DNA"/>
</dbReference>
<protein>
    <recommendedName>
        <fullName evidence="3">Inhibitor of sigma-G Gin</fullName>
    </recommendedName>
</protein>
<evidence type="ECO:0000313" key="2">
    <source>
        <dbReference type="Proteomes" id="UP000187323"/>
    </source>
</evidence>
<dbReference type="Proteomes" id="UP000187323">
    <property type="component" value="Unassembled WGS sequence"/>
</dbReference>
<reference evidence="1 2" key="1">
    <citation type="submission" date="2016-10" db="EMBL/GenBank/DDBJ databases">
        <title>Paenibacillus species isolates.</title>
        <authorList>
            <person name="Beno S.M."/>
        </authorList>
    </citation>
    <scope>NUCLEOTIDE SEQUENCE [LARGE SCALE GENOMIC DNA]</scope>
    <source>
        <strain evidence="1 2">FSL H7-0918</strain>
    </source>
</reference>
<comment type="caution">
    <text evidence="1">The sequence shown here is derived from an EMBL/GenBank/DDBJ whole genome shotgun (WGS) entry which is preliminary data.</text>
</comment>
<name>A0AB36J643_9BACL</name>
<evidence type="ECO:0000313" key="1">
    <source>
        <dbReference type="EMBL" id="OME10144.1"/>
    </source>
</evidence>
<proteinExistence type="predicted"/>
<accession>A0AB36J643</accession>
<sequence>MNMKLNDENELTSGLIILCCSKHLFVPQSALDECEEIFCIECNSPMLFKGSDNAWYIPGKKVDF</sequence>
<dbReference type="AlphaFoldDB" id="A0AB36J643"/>